<sequence length="139" mass="16090">MEYSAAELRRMGLGHLAAEMDSSSKRTSKYNNTKTEEDGIKFDSQKEYRRYKALKVLERAGQISDLKHHVAFELAPQVKYSTAKKAKPALRYEADFTYMENGKLIVEDVKSKDVTAKDKVYIIKKHLMMWVHGIEIRES</sequence>
<proteinExistence type="predicted"/>
<dbReference type="RefSeq" id="WP_265464646.1">
    <property type="nucleotide sequence ID" value="NZ_JAPEQW010000002.1"/>
</dbReference>
<organism evidence="2 3">
    <name type="scientific">Acinetobacter entericus</name>
    <dbReference type="NCBI Taxonomy" id="2989714"/>
    <lineage>
        <taxon>Bacteria</taxon>
        <taxon>Pseudomonadati</taxon>
        <taxon>Pseudomonadota</taxon>
        <taxon>Gammaproteobacteria</taxon>
        <taxon>Moraxellales</taxon>
        <taxon>Moraxellaceae</taxon>
        <taxon>Acinetobacter</taxon>
    </lineage>
</organism>
<evidence type="ECO:0000256" key="1">
    <source>
        <dbReference type="SAM" id="MobiDB-lite"/>
    </source>
</evidence>
<feature type="region of interest" description="Disordered" evidence="1">
    <location>
        <begin position="17"/>
        <end position="38"/>
    </location>
</feature>
<evidence type="ECO:0000313" key="3">
    <source>
        <dbReference type="Proteomes" id="UP001209682"/>
    </source>
</evidence>
<accession>A0ABT3NEG3</accession>
<dbReference type="EMBL" id="JAPEQW010000002">
    <property type="protein sequence ID" value="MCW8037930.1"/>
    <property type="molecule type" value="Genomic_DNA"/>
</dbReference>
<keyword evidence="3" id="KW-1185">Reference proteome</keyword>
<evidence type="ECO:0000313" key="2">
    <source>
        <dbReference type="EMBL" id="MCW8037930.1"/>
    </source>
</evidence>
<gene>
    <name evidence="2" type="ORF">OKC24_01855</name>
</gene>
<dbReference type="Pfam" id="PF06356">
    <property type="entry name" value="DUF1064"/>
    <property type="match status" value="1"/>
</dbReference>
<name>A0ABT3NEG3_9GAMM</name>
<dbReference type="Proteomes" id="UP001209682">
    <property type="component" value="Unassembled WGS sequence"/>
</dbReference>
<protein>
    <submittedName>
        <fullName evidence="2">DUF1064 domain-containing protein</fullName>
    </submittedName>
</protein>
<comment type="caution">
    <text evidence="2">The sequence shown here is derived from an EMBL/GenBank/DDBJ whole genome shotgun (WGS) entry which is preliminary data.</text>
</comment>
<reference evidence="2 3" key="1">
    <citation type="submission" date="2022-11" db="EMBL/GenBank/DDBJ databases">
        <title>Acinetobacter entericus sp. nov., isolated from the gut of the plastic-eating larvae of the Coleoptera insect Zophobas atratus.</title>
        <authorList>
            <person name="Dong X."/>
            <person name="Yang Y."/>
        </authorList>
    </citation>
    <scope>NUCLEOTIDE SEQUENCE [LARGE SCALE GENOMIC DNA]</scope>
    <source>
        <strain evidence="2 3">BIT-DXN8</strain>
    </source>
</reference>
<dbReference type="InterPro" id="IPR009414">
    <property type="entry name" value="DUF1064"/>
</dbReference>